<accession>A0A8H3NA85</accession>
<gene>
    <name evidence="1" type="ORF">IFM46972_02791</name>
</gene>
<comment type="caution">
    <text evidence="1">The sequence shown here is derived from an EMBL/GenBank/DDBJ whole genome shotgun (WGS) entry which is preliminary data.</text>
</comment>
<proteinExistence type="predicted"/>
<evidence type="ECO:0000313" key="1">
    <source>
        <dbReference type="EMBL" id="GFF30006.1"/>
    </source>
</evidence>
<protein>
    <submittedName>
        <fullName evidence="1">Uncharacterized protein</fullName>
    </submittedName>
</protein>
<sequence length="95" mass="11007">MEKISKEREGAWDWGERVEKVSRANTEPEEWILGKGLEDWEKVEGDGGEKEGQQWPIIGAWIDHPCFRFMAAVNLNEQPLATRKSRPIRAESTFH</sequence>
<dbReference type="AlphaFoldDB" id="A0A8H3NA85"/>
<name>A0A8H3NA85_9EURO</name>
<dbReference type="EMBL" id="BLKC01000014">
    <property type="protein sequence ID" value="GFF30006.1"/>
    <property type="molecule type" value="Genomic_DNA"/>
</dbReference>
<reference evidence="1 2" key="1">
    <citation type="submission" date="2020-01" db="EMBL/GenBank/DDBJ databases">
        <title>Draft genome sequence of Aspergillus udagawae IFM 46972.</title>
        <authorList>
            <person name="Takahashi H."/>
            <person name="Yaguchi T."/>
        </authorList>
    </citation>
    <scope>NUCLEOTIDE SEQUENCE [LARGE SCALE GENOMIC DNA]</scope>
    <source>
        <strain evidence="1 2">IFM 46972</strain>
    </source>
</reference>
<organism evidence="1 2">
    <name type="scientific">Aspergillus udagawae</name>
    <dbReference type="NCBI Taxonomy" id="91492"/>
    <lineage>
        <taxon>Eukaryota</taxon>
        <taxon>Fungi</taxon>
        <taxon>Dikarya</taxon>
        <taxon>Ascomycota</taxon>
        <taxon>Pezizomycotina</taxon>
        <taxon>Eurotiomycetes</taxon>
        <taxon>Eurotiomycetidae</taxon>
        <taxon>Eurotiales</taxon>
        <taxon>Aspergillaceae</taxon>
        <taxon>Aspergillus</taxon>
        <taxon>Aspergillus subgen. Fumigati</taxon>
    </lineage>
</organism>
<dbReference type="Proteomes" id="UP000465221">
    <property type="component" value="Unassembled WGS sequence"/>
</dbReference>
<evidence type="ECO:0000313" key="2">
    <source>
        <dbReference type="Proteomes" id="UP000465221"/>
    </source>
</evidence>